<evidence type="ECO:0000313" key="1">
    <source>
        <dbReference type="EMBL" id="GGK38497.1"/>
    </source>
</evidence>
<gene>
    <name evidence="1" type="ORF">GCM10011322_26900</name>
</gene>
<comment type="caution">
    <text evidence="1">The sequence shown here is derived from an EMBL/GenBank/DDBJ whole genome shotgun (WGS) entry which is preliminary data.</text>
</comment>
<name>A0A917V500_9HYPH</name>
<evidence type="ECO:0000313" key="2">
    <source>
        <dbReference type="Proteomes" id="UP000600449"/>
    </source>
</evidence>
<dbReference type="EMBL" id="BMMF01000007">
    <property type="protein sequence ID" value="GGK38497.1"/>
    <property type="molecule type" value="Genomic_DNA"/>
</dbReference>
<organism evidence="1 2">
    <name type="scientific">Salinarimonas ramus</name>
    <dbReference type="NCBI Taxonomy" id="690164"/>
    <lineage>
        <taxon>Bacteria</taxon>
        <taxon>Pseudomonadati</taxon>
        <taxon>Pseudomonadota</taxon>
        <taxon>Alphaproteobacteria</taxon>
        <taxon>Hyphomicrobiales</taxon>
        <taxon>Salinarimonadaceae</taxon>
        <taxon>Salinarimonas</taxon>
    </lineage>
</organism>
<accession>A0A917V500</accession>
<dbReference type="AlphaFoldDB" id="A0A917V500"/>
<keyword evidence="2" id="KW-1185">Reference proteome</keyword>
<reference evidence="1 2" key="1">
    <citation type="journal article" date="2014" name="Int. J. Syst. Evol. Microbiol.">
        <title>Complete genome sequence of Corynebacterium casei LMG S-19264T (=DSM 44701T), isolated from a smear-ripened cheese.</title>
        <authorList>
            <consortium name="US DOE Joint Genome Institute (JGI-PGF)"/>
            <person name="Walter F."/>
            <person name="Albersmeier A."/>
            <person name="Kalinowski J."/>
            <person name="Ruckert C."/>
        </authorList>
    </citation>
    <scope>NUCLEOTIDE SEQUENCE [LARGE SCALE GENOMIC DNA]</scope>
    <source>
        <strain evidence="1 2">CGMCC 1.9161</strain>
    </source>
</reference>
<proteinExistence type="predicted"/>
<protein>
    <submittedName>
        <fullName evidence="1">Uncharacterized protein</fullName>
    </submittedName>
</protein>
<dbReference type="Proteomes" id="UP000600449">
    <property type="component" value="Unassembled WGS sequence"/>
</dbReference>
<sequence length="71" mass="7156">MRARAAGAAGGSVRATPRLWFGVEPSGEPCRAPPGAAGQNIARGSQVAMEGASQTIATATTCKQMKGTTPR</sequence>